<dbReference type="Proteomes" id="UP000187412">
    <property type="component" value="Unassembled WGS sequence"/>
</dbReference>
<keyword evidence="2" id="KW-1185">Reference proteome</keyword>
<organism evidence="1 2">
    <name type="scientific">Paenibacillus borealis</name>
    <dbReference type="NCBI Taxonomy" id="160799"/>
    <lineage>
        <taxon>Bacteria</taxon>
        <taxon>Bacillati</taxon>
        <taxon>Bacillota</taxon>
        <taxon>Bacilli</taxon>
        <taxon>Bacillales</taxon>
        <taxon>Paenibacillaceae</taxon>
        <taxon>Paenibacillus</taxon>
    </lineage>
</organism>
<gene>
    <name evidence="1" type="ORF">BSK56_02315</name>
</gene>
<comment type="caution">
    <text evidence="1">The sequence shown here is derived from an EMBL/GenBank/DDBJ whole genome shotgun (WGS) entry which is preliminary data.</text>
</comment>
<dbReference type="EMBL" id="MPTB01000002">
    <property type="protein sequence ID" value="OMD53085.1"/>
    <property type="molecule type" value="Genomic_DNA"/>
</dbReference>
<protein>
    <submittedName>
        <fullName evidence="1">Uncharacterized protein</fullName>
    </submittedName>
</protein>
<accession>A0ABX3HQG5</accession>
<reference evidence="1 2" key="1">
    <citation type="submission" date="2016-10" db="EMBL/GenBank/DDBJ databases">
        <title>Paenibacillus species isolates.</title>
        <authorList>
            <person name="Beno S.M."/>
        </authorList>
    </citation>
    <scope>NUCLEOTIDE SEQUENCE [LARGE SCALE GENOMIC DNA]</scope>
    <source>
        <strain evidence="1 2">FSL H7-0744</strain>
    </source>
</reference>
<sequence length="74" mass="8540">MELIILRSNLWIEYHNMGPEIFNAMLDSVGSSLKNLSKLSLLAGIAFLVWAEIEEYYKTHNKNNNIKNAEPFKI</sequence>
<name>A0ABX3HQG5_PAEBO</name>
<proteinExistence type="predicted"/>
<evidence type="ECO:0000313" key="2">
    <source>
        <dbReference type="Proteomes" id="UP000187412"/>
    </source>
</evidence>
<evidence type="ECO:0000313" key="1">
    <source>
        <dbReference type="EMBL" id="OMD53085.1"/>
    </source>
</evidence>